<dbReference type="EMBL" id="FNVA01000005">
    <property type="protein sequence ID" value="SEG47652.1"/>
    <property type="molecule type" value="Genomic_DNA"/>
</dbReference>
<dbReference type="GO" id="GO:0016853">
    <property type="term" value="F:isomerase activity"/>
    <property type="evidence" value="ECO:0007669"/>
    <property type="project" value="UniProtKB-KW"/>
</dbReference>
<evidence type="ECO:0000256" key="1">
    <source>
        <dbReference type="SAM" id="SignalP"/>
    </source>
</evidence>
<feature type="chain" id="PRO_5009292683" evidence="1">
    <location>
        <begin position="26"/>
        <end position="225"/>
    </location>
</feature>
<dbReference type="Proteomes" id="UP000236728">
    <property type="component" value="Unassembled WGS sequence"/>
</dbReference>
<sequence length="225" mass="24725">MRQMGMNRALALAVALATGCGIAAAQTSVPPNEVAPYKDTSMLKPPAGAKVAVIEWEDLECPACAHAFPIVHEAVAKYHIPLVRHDFLIPGHTWSRTAAIYARWMEDTIGFDYATDYRRQVFASQFRIASPDDLKQFTEAYLKNHGGKSLPFVVDPSGRFTREVEADAALGDKLGLRETPTILVVTNRHWIQVKDVMQLYTAIDQAQAEAAREGGAPAAHRNAAR</sequence>
<name>A0A1H6AGY5_9BACT</name>
<dbReference type="Pfam" id="PF13462">
    <property type="entry name" value="Thioredoxin_4"/>
    <property type="match status" value="1"/>
</dbReference>
<evidence type="ECO:0000313" key="3">
    <source>
        <dbReference type="EMBL" id="SEG47652.1"/>
    </source>
</evidence>
<organism evidence="3 4">
    <name type="scientific">Bryocella elongata</name>
    <dbReference type="NCBI Taxonomy" id="863522"/>
    <lineage>
        <taxon>Bacteria</taxon>
        <taxon>Pseudomonadati</taxon>
        <taxon>Acidobacteriota</taxon>
        <taxon>Terriglobia</taxon>
        <taxon>Terriglobales</taxon>
        <taxon>Acidobacteriaceae</taxon>
        <taxon>Bryocella</taxon>
    </lineage>
</organism>
<feature type="domain" description="Thioredoxin-like fold" evidence="2">
    <location>
        <begin position="49"/>
        <end position="185"/>
    </location>
</feature>
<proteinExistence type="predicted"/>
<reference evidence="3 4" key="1">
    <citation type="submission" date="2016-10" db="EMBL/GenBank/DDBJ databases">
        <authorList>
            <person name="de Groot N.N."/>
        </authorList>
    </citation>
    <scope>NUCLEOTIDE SEQUENCE [LARGE SCALE GENOMIC DNA]</scope>
    <source>
        <strain evidence="3 4">DSM 22489</strain>
    </source>
</reference>
<keyword evidence="4" id="KW-1185">Reference proteome</keyword>
<dbReference type="PROSITE" id="PS51257">
    <property type="entry name" value="PROKAR_LIPOPROTEIN"/>
    <property type="match status" value="1"/>
</dbReference>
<evidence type="ECO:0000259" key="2">
    <source>
        <dbReference type="Pfam" id="PF13462"/>
    </source>
</evidence>
<protein>
    <submittedName>
        <fullName evidence="3">Protein-disulfide isomerase</fullName>
    </submittedName>
</protein>
<dbReference type="InterPro" id="IPR036249">
    <property type="entry name" value="Thioredoxin-like_sf"/>
</dbReference>
<evidence type="ECO:0000313" key="4">
    <source>
        <dbReference type="Proteomes" id="UP000236728"/>
    </source>
</evidence>
<keyword evidence="3" id="KW-0413">Isomerase</keyword>
<feature type="signal peptide" evidence="1">
    <location>
        <begin position="1"/>
        <end position="25"/>
    </location>
</feature>
<dbReference type="InterPro" id="IPR012336">
    <property type="entry name" value="Thioredoxin-like_fold"/>
</dbReference>
<dbReference type="AlphaFoldDB" id="A0A1H6AGY5"/>
<dbReference type="SUPFAM" id="SSF52833">
    <property type="entry name" value="Thioredoxin-like"/>
    <property type="match status" value="1"/>
</dbReference>
<accession>A0A1H6AGY5</accession>
<dbReference type="Gene3D" id="3.40.30.10">
    <property type="entry name" value="Glutaredoxin"/>
    <property type="match status" value="1"/>
</dbReference>
<gene>
    <name evidence="3" type="ORF">SAMN05421819_3140</name>
</gene>
<keyword evidence="1" id="KW-0732">Signal</keyword>